<dbReference type="EMBL" id="BARU01030572">
    <property type="protein sequence ID" value="GAH64763.1"/>
    <property type="molecule type" value="Genomic_DNA"/>
</dbReference>
<dbReference type="GO" id="GO:0032259">
    <property type="term" value="P:methylation"/>
    <property type="evidence" value="ECO:0007669"/>
    <property type="project" value="UniProtKB-KW"/>
</dbReference>
<dbReference type="InterPro" id="IPR012327">
    <property type="entry name" value="MeTrfase_D12"/>
</dbReference>
<dbReference type="PANTHER" id="PTHR30481:SF4">
    <property type="entry name" value="SITE-SPECIFIC DNA-METHYLTRANSFERASE (ADENINE-SPECIFIC)"/>
    <property type="match status" value="1"/>
</dbReference>
<keyword evidence="3" id="KW-0949">S-adenosyl-L-methionine</keyword>
<evidence type="ECO:0000313" key="4">
    <source>
        <dbReference type="EMBL" id="GAH64763.1"/>
    </source>
</evidence>
<dbReference type="InterPro" id="IPR029063">
    <property type="entry name" value="SAM-dependent_MTases_sf"/>
</dbReference>
<protein>
    <recommendedName>
        <fullName evidence="5">DNA adenine methylase</fullName>
    </recommendedName>
</protein>
<evidence type="ECO:0000256" key="3">
    <source>
        <dbReference type="ARBA" id="ARBA00022691"/>
    </source>
</evidence>
<comment type="caution">
    <text evidence="4">The sequence shown here is derived from an EMBL/GenBank/DDBJ whole genome shotgun (WGS) entry which is preliminary data.</text>
</comment>
<keyword evidence="2" id="KW-0808">Transferase</keyword>
<dbReference type="SUPFAM" id="SSF53335">
    <property type="entry name" value="S-adenosyl-L-methionine-dependent methyltransferases"/>
    <property type="match status" value="1"/>
</dbReference>
<dbReference type="GO" id="GO:0006298">
    <property type="term" value="P:mismatch repair"/>
    <property type="evidence" value="ECO:0007669"/>
    <property type="project" value="TreeGrafter"/>
</dbReference>
<keyword evidence="1" id="KW-0489">Methyltransferase</keyword>
<feature type="non-terminal residue" evidence="4">
    <location>
        <position position="1"/>
    </location>
</feature>
<evidence type="ECO:0000256" key="1">
    <source>
        <dbReference type="ARBA" id="ARBA00022603"/>
    </source>
</evidence>
<organism evidence="4">
    <name type="scientific">marine sediment metagenome</name>
    <dbReference type="NCBI Taxonomy" id="412755"/>
    <lineage>
        <taxon>unclassified sequences</taxon>
        <taxon>metagenomes</taxon>
        <taxon>ecological metagenomes</taxon>
    </lineage>
</organism>
<reference evidence="4" key="1">
    <citation type="journal article" date="2014" name="Front. Microbiol.">
        <title>High frequency of phylogenetically diverse reductive dehalogenase-homologous genes in deep subseafloor sedimentary metagenomes.</title>
        <authorList>
            <person name="Kawai M."/>
            <person name="Futagami T."/>
            <person name="Toyoda A."/>
            <person name="Takaki Y."/>
            <person name="Nishi S."/>
            <person name="Hori S."/>
            <person name="Arai W."/>
            <person name="Tsubouchi T."/>
            <person name="Morono Y."/>
            <person name="Uchiyama I."/>
            <person name="Ito T."/>
            <person name="Fujiyama A."/>
            <person name="Inagaki F."/>
            <person name="Takami H."/>
        </authorList>
    </citation>
    <scope>NUCLEOTIDE SEQUENCE</scope>
    <source>
        <strain evidence="4">Expedition CK06-06</strain>
    </source>
</reference>
<dbReference type="GO" id="GO:0043565">
    <property type="term" value="F:sequence-specific DNA binding"/>
    <property type="evidence" value="ECO:0007669"/>
    <property type="project" value="TreeGrafter"/>
</dbReference>
<dbReference type="Gene3D" id="3.40.50.150">
    <property type="entry name" value="Vaccinia Virus protein VP39"/>
    <property type="match status" value="1"/>
</dbReference>
<sequence>GLNSPLSRVECINDIDSEIINFFQVLQAPDTTKALLSKLQFIPYSRQVYADACLSEVPQEPVLRAKRFFIMAKMAWGGYRSGGQKTGQSPGRWRFSVGNHCTGAKEVKQFRRTIDGLDLFAKRLLCVYIEQSNFRKVLKQWDRPYTFFFVDPPYMGTEGYYGGDFSEDDHKDLAKLLNTIQGKAMITYYPNSLVDELYPVSVWRRIPFSSTKNAHCSLPGTGKEKVTEVALLNYELDTKQMELFS</sequence>
<dbReference type="AlphaFoldDB" id="X1J4Q1"/>
<dbReference type="GO" id="GO:1904047">
    <property type="term" value="F:S-adenosyl-L-methionine binding"/>
    <property type="evidence" value="ECO:0007669"/>
    <property type="project" value="TreeGrafter"/>
</dbReference>
<dbReference type="Pfam" id="PF02086">
    <property type="entry name" value="MethyltransfD12"/>
    <property type="match status" value="1"/>
</dbReference>
<name>X1J4Q1_9ZZZZ</name>
<evidence type="ECO:0000256" key="2">
    <source>
        <dbReference type="ARBA" id="ARBA00022679"/>
    </source>
</evidence>
<dbReference type="PANTHER" id="PTHR30481">
    <property type="entry name" value="DNA ADENINE METHYLASE"/>
    <property type="match status" value="1"/>
</dbReference>
<dbReference type="GO" id="GO:0009007">
    <property type="term" value="F:site-specific DNA-methyltransferase (adenine-specific) activity"/>
    <property type="evidence" value="ECO:0007669"/>
    <property type="project" value="UniProtKB-EC"/>
</dbReference>
<evidence type="ECO:0008006" key="5">
    <source>
        <dbReference type="Google" id="ProtNLM"/>
    </source>
</evidence>
<gene>
    <name evidence="4" type="ORF">S03H2_48487</name>
</gene>
<proteinExistence type="predicted"/>
<accession>X1J4Q1</accession>
<dbReference type="GO" id="GO:0009307">
    <property type="term" value="P:DNA restriction-modification system"/>
    <property type="evidence" value="ECO:0007669"/>
    <property type="project" value="InterPro"/>
</dbReference>